<evidence type="ECO:0000259" key="1">
    <source>
        <dbReference type="PROSITE" id="PS51819"/>
    </source>
</evidence>
<dbReference type="Pfam" id="PF00903">
    <property type="entry name" value="Glyoxalase"/>
    <property type="match status" value="1"/>
</dbReference>
<dbReference type="KEGG" id="stax:MC45_07445"/>
<dbReference type="HOGENOM" id="CLU_046006_15_3_5"/>
<evidence type="ECO:0000313" key="3">
    <source>
        <dbReference type="Proteomes" id="UP000033200"/>
    </source>
</evidence>
<dbReference type="SUPFAM" id="SSF54593">
    <property type="entry name" value="Glyoxalase/Bleomycin resistance protein/Dihydroxybiphenyl dioxygenase"/>
    <property type="match status" value="1"/>
</dbReference>
<protein>
    <submittedName>
        <fullName evidence="2">Glyoxalase</fullName>
    </submittedName>
</protein>
<dbReference type="Proteomes" id="UP000033200">
    <property type="component" value="Chromosome"/>
</dbReference>
<gene>
    <name evidence="2" type="ORF">MC45_07445</name>
</gene>
<dbReference type="InterPro" id="IPR037523">
    <property type="entry name" value="VOC_core"/>
</dbReference>
<evidence type="ECO:0000313" key="2">
    <source>
        <dbReference type="EMBL" id="AIT06245.1"/>
    </source>
</evidence>
<dbReference type="STRING" id="1549858.MC45_07445"/>
<dbReference type="Gene3D" id="3.10.180.10">
    <property type="entry name" value="2,3-Dihydroxybiphenyl 1,2-Dioxygenase, domain 1"/>
    <property type="match status" value="1"/>
</dbReference>
<reference evidence="2 3" key="1">
    <citation type="submission" date="2014-09" db="EMBL/GenBank/DDBJ databases">
        <title>Using Illumina technology Improving SMRT sequencing Genome Assembly by RASTools.</title>
        <authorList>
            <person name="Zhou Y."/>
            <person name="Ma T."/>
            <person name="Liu T."/>
        </authorList>
    </citation>
    <scope>NUCLEOTIDE SEQUENCE [LARGE SCALE GENOMIC DNA]</scope>
    <source>
        <strain evidence="2 3">ATCC 55669</strain>
    </source>
</reference>
<feature type="domain" description="VOC" evidence="1">
    <location>
        <begin position="4"/>
        <end position="128"/>
    </location>
</feature>
<dbReference type="eggNOG" id="COG0346">
    <property type="taxonomic scope" value="Bacteria"/>
</dbReference>
<accession>A0A097EF98</accession>
<sequence>MSEEPNQIAAEPQLFVPDLIAATAFYTDRLGFTLMFMYGDPPFYVQVGRGGACLNLRHTNGNVFADGFRDREADALSATVTVQGIEALAQSFDVAGVEWHQRLKREAWGARTLILRDPGGNLIAFAGREE</sequence>
<organism evidence="2 3">
    <name type="scientific">Sphingomonas taxi</name>
    <dbReference type="NCBI Taxonomy" id="1549858"/>
    <lineage>
        <taxon>Bacteria</taxon>
        <taxon>Pseudomonadati</taxon>
        <taxon>Pseudomonadota</taxon>
        <taxon>Alphaproteobacteria</taxon>
        <taxon>Sphingomonadales</taxon>
        <taxon>Sphingomonadaceae</taxon>
        <taxon>Sphingomonas</taxon>
    </lineage>
</organism>
<keyword evidence="3" id="KW-1185">Reference proteome</keyword>
<name>A0A097EF98_9SPHN</name>
<dbReference type="EMBL" id="CP009571">
    <property type="protein sequence ID" value="AIT06245.1"/>
    <property type="molecule type" value="Genomic_DNA"/>
</dbReference>
<dbReference type="PROSITE" id="PS51819">
    <property type="entry name" value="VOC"/>
    <property type="match status" value="1"/>
</dbReference>
<dbReference type="InterPro" id="IPR004360">
    <property type="entry name" value="Glyas_Fos-R_dOase_dom"/>
</dbReference>
<proteinExistence type="predicted"/>
<dbReference type="InterPro" id="IPR029068">
    <property type="entry name" value="Glyas_Bleomycin-R_OHBP_Dase"/>
</dbReference>
<dbReference type="AlphaFoldDB" id="A0A097EF98"/>
<dbReference type="RefSeq" id="WP_038661386.1">
    <property type="nucleotide sequence ID" value="NZ_CP009571.1"/>
</dbReference>